<keyword evidence="2" id="KW-1185">Reference proteome</keyword>
<gene>
    <name evidence="1" type="ORF">FA740_17115</name>
</gene>
<organism evidence="1 2">
    <name type="scientific">Paracoccus hibiscisoli</name>
    <dbReference type="NCBI Taxonomy" id="2023261"/>
    <lineage>
        <taxon>Bacteria</taxon>
        <taxon>Pseudomonadati</taxon>
        <taxon>Pseudomonadota</taxon>
        <taxon>Alphaproteobacteria</taxon>
        <taxon>Rhodobacterales</taxon>
        <taxon>Paracoccaceae</taxon>
        <taxon>Paracoccus</taxon>
    </lineage>
</organism>
<name>A0A4V5MSL6_9RHOB</name>
<dbReference type="AlphaFoldDB" id="A0A4V5MSL6"/>
<sequence>MTVVIDHDTWAYSPAKLPKASAITLPEIHDVLPFDGVRNPSARSSVSHKVHITYQTEANNWQPKVGIGESAAEIAVAHEVLVHSQVYDLHFQPLTVRYKDEDGVGRSYTHDLLTTTRNGRRRLVFVRNRDSLKKPKTVRAIQAIHAATPKSAANDMIVVDAQDYTRQRRENLFRMHKFVFSPDPEADEITLSTERRLKTLWMMKDLFPRVTLAQPRVFAACYRLVAARKLHANLDHVLWENSRIEVRR</sequence>
<proteinExistence type="predicted"/>
<evidence type="ECO:0000313" key="2">
    <source>
        <dbReference type="Proteomes" id="UP000306223"/>
    </source>
</evidence>
<reference evidence="1 2" key="1">
    <citation type="submission" date="2019-04" db="EMBL/GenBank/DDBJ databases">
        <authorList>
            <person name="Li J."/>
        </authorList>
    </citation>
    <scope>NUCLEOTIDE SEQUENCE [LARGE SCALE GENOMIC DNA]</scope>
    <source>
        <strain evidence="1 2">CCTCC AB2016182</strain>
    </source>
</reference>
<evidence type="ECO:0000313" key="1">
    <source>
        <dbReference type="EMBL" id="TJZ80728.1"/>
    </source>
</evidence>
<dbReference type="Proteomes" id="UP000306223">
    <property type="component" value="Unassembled WGS sequence"/>
</dbReference>
<accession>A0A4V5MSL6</accession>
<protein>
    <submittedName>
        <fullName evidence="1">Uncharacterized protein</fullName>
    </submittedName>
</protein>
<dbReference type="RefSeq" id="WP_136858026.1">
    <property type="nucleotide sequence ID" value="NZ_SUNH01000034.1"/>
</dbReference>
<comment type="caution">
    <text evidence="1">The sequence shown here is derived from an EMBL/GenBank/DDBJ whole genome shotgun (WGS) entry which is preliminary data.</text>
</comment>
<dbReference type="OrthoDB" id="7724038at2"/>
<dbReference type="EMBL" id="SUNH01000034">
    <property type="protein sequence ID" value="TJZ80728.1"/>
    <property type="molecule type" value="Genomic_DNA"/>
</dbReference>